<organism evidence="2 3">
    <name type="scientific">Paenibacillus albus</name>
    <dbReference type="NCBI Taxonomy" id="2495582"/>
    <lineage>
        <taxon>Bacteria</taxon>
        <taxon>Bacillati</taxon>
        <taxon>Bacillota</taxon>
        <taxon>Bacilli</taxon>
        <taxon>Bacillales</taxon>
        <taxon>Paenibacillaceae</taxon>
        <taxon>Paenibacillus</taxon>
    </lineage>
</organism>
<sequence length="702" mass="77455">MREQWLQWNRKATWLLCVLTILGVISAVPIGAERWKVENTSKHVEFVLDYRDLLQVAAYKVHPQQYVQNELKNIKAAGINSMAVFETSLQELSWAGHLSIYSSGSVMQLQGKPLNNDENYTYVLFASAKDEAAIRPIIEATFRKWNIPISNWEYAGNKGIILETPIEEAMLKAMEPDPSALQMIKDAGLNIVPRLSDRIPFDAAEVDKMMDAYEKMGIDRILFDGDSVKGYADNAELHSISAFADILNKHGIGIVTIENSKPQKGLATLSNLTHYNVVRLLSLPEASAYSMKPDEITDRFHLAAKDRSIRMFYINVSPISKASKSIITDPMQNIYDAMKNKDGILDKMADLGLTVDRAQPFTYDSPSWHKPFKAITALGAIAIIALLVSAYIPGSAIAVFVIGLVGSAGLYVLSKSMFEQGLALGAAISAPTLAVIWAIRRVRAHTIGNRRAVSGTVDNARNNDGGMRWVFPGLSAGRRFTMALTLIVMTSIISLCGIAFIIGLLNNITYQLVLEQFRGVSLLHLAPIALVAVYLFLYTGDSVISNIRKLLSMQITVLWVAVAAVLGVMALYYLSRTGNAGTASSAELMFRNVLENTFGVRPRTKEFLLAHPLFFLGLFLALRYRAAWVLFIVGTIGQLSMVDTFAHIHTPLPISLIRDALGLVLGLLIGLVLIGVWQLGEGVWRRWAPRITQMKQGNKSGV</sequence>
<name>A0A3S8ZYM6_9BACL</name>
<keyword evidence="3" id="KW-1185">Reference proteome</keyword>
<feature type="transmembrane region" description="Helical" evidence="1">
    <location>
        <begin position="420"/>
        <end position="439"/>
    </location>
</feature>
<dbReference type="KEGG" id="palb:EJC50_01820"/>
<dbReference type="Pfam" id="PF18949">
    <property type="entry name" value="DUF5693"/>
    <property type="match status" value="1"/>
</dbReference>
<dbReference type="OrthoDB" id="3805529at2"/>
<dbReference type="EMBL" id="CP034437">
    <property type="protein sequence ID" value="AZN38548.1"/>
    <property type="molecule type" value="Genomic_DNA"/>
</dbReference>
<feature type="transmembrane region" description="Helical" evidence="1">
    <location>
        <begin position="517"/>
        <end position="538"/>
    </location>
</feature>
<feature type="transmembrane region" description="Helical" evidence="1">
    <location>
        <begin position="374"/>
        <end position="392"/>
    </location>
</feature>
<proteinExistence type="predicted"/>
<reference evidence="3" key="1">
    <citation type="submission" date="2018-12" db="EMBL/GenBank/DDBJ databases">
        <title>Genome sequence of Peanibacillus sp.</title>
        <authorList>
            <person name="Subramani G."/>
            <person name="Srinivasan S."/>
            <person name="Kim M.K."/>
        </authorList>
    </citation>
    <scope>NUCLEOTIDE SEQUENCE [LARGE SCALE GENOMIC DNA]</scope>
    <source>
        <strain evidence="3">18JY67-1</strain>
    </source>
</reference>
<dbReference type="InterPro" id="IPR043748">
    <property type="entry name" value="DUF5693"/>
</dbReference>
<feature type="transmembrane region" description="Helical" evidence="1">
    <location>
        <begin position="629"/>
        <end position="648"/>
    </location>
</feature>
<dbReference type="AlphaFoldDB" id="A0A3S8ZYM6"/>
<evidence type="ECO:0000313" key="2">
    <source>
        <dbReference type="EMBL" id="AZN38548.1"/>
    </source>
</evidence>
<gene>
    <name evidence="2" type="ORF">EJC50_01820</name>
</gene>
<keyword evidence="1" id="KW-0812">Transmembrane</keyword>
<feature type="transmembrane region" description="Helical" evidence="1">
    <location>
        <begin position="550"/>
        <end position="574"/>
    </location>
</feature>
<dbReference type="Proteomes" id="UP000272528">
    <property type="component" value="Chromosome"/>
</dbReference>
<keyword evidence="1" id="KW-1133">Transmembrane helix</keyword>
<accession>A0A3S8ZYM6</accession>
<evidence type="ECO:0000256" key="1">
    <source>
        <dbReference type="SAM" id="Phobius"/>
    </source>
</evidence>
<keyword evidence="1" id="KW-0472">Membrane</keyword>
<dbReference type="RefSeq" id="WP_126011765.1">
    <property type="nucleotide sequence ID" value="NZ_CP034437.1"/>
</dbReference>
<evidence type="ECO:0000313" key="3">
    <source>
        <dbReference type="Proteomes" id="UP000272528"/>
    </source>
</evidence>
<feature type="transmembrane region" description="Helical" evidence="1">
    <location>
        <begin position="607"/>
        <end position="622"/>
    </location>
</feature>
<feature type="transmembrane region" description="Helical" evidence="1">
    <location>
        <begin position="660"/>
        <end position="680"/>
    </location>
</feature>
<feature type="transmembrane region" description="Helical" evidence="1">
    <location>
        <begin position="483"/>
        <end position="505"/>
    </location>
</feature>
<protein>
    <submittedName>
        <fullName evidence="2">Uncharacterized protein</fullName>
    </submittedName>
</protein>